<feature type="domain" description="Polymerase nucleotidyl transferase" evidence="5">
    <location>
        <begin position="21"/>
        <end position="97"/>
    </location>
</feature>
<dbReference type="Gene3D" id="3.30.460.10">
    <property type="entry name" value="Beta Polymerase, domain 2"/>
    <property type="match status" value="1"/>
</dbReference>
<dbReference type="GO" id="GO:0046677">
    <property type="term" value="P:response to antibiotic"/>
    <property type="evidence" value="ECO:0007669"/>
    <property type="project" value="UniProtKB-KW"/>
</dbReference>
<keyword evidence="1 4" id="KW-0808">Transferase</keyword>
<reference evidence="8" key="1">
    <citation type="submission" date="2016-10" db="EMBL/GenBank/DDBJ databases">
        <authorList>
            <person name="Varghese N."/>
            <person name="Submissions S."/>
        </authorList>
    </citation>
    <scope>NUCLEOTIDE SEQUENCE [LARGE SCALE GENOMIC DNA]</scope>
    <source>
        <strain evidence="8">DSM 11706</strain>
    </source>
</reference>
<evidence type="ECO:0000259" key="6">
    <source>
        <dbReference type="Pfam" id="PF13427"/>
    </source>
</evidence>
<evidence type="ECO:0000256" key="2">
    <source>
        <dbReference type="ARBA" id="ARBA00023251"/>
    </source>
</evidence>
<keyword evidence="4" id="KW-0547">Nucleotide-binding</keyword>
<comment type="catalytic activity">
    <reaction evidence="3 4">
        <text>spectinomycin + ATP = 9-O-adenylylspectinomycin + diphosphate</text>
        <dbReference type="Rhea" id="RHEA:63228"/>
        <dbReference type="ChEBI" id="CHEBI:30616"/>
        <dbReference type="ChEBI" id="CHEBI:33019"/>
        <dbReference type="ChEBI" id="CHEBI:146260"/>
        <dbReference type="ChEBI" id="CHEBI:146261"/>
    </reaction>
</comment>
<dbReference type="PIRSF" id="PIRSF000819">
    <property type="entry name" value="Streptomycin_3-adenylyltransf"/>
    <property type="match status" value="1"/>
</dbReference>
<keyword evidence="2 4" id="KW-0046">Antibiotic resistance</keyword>
<keyword evidence="4" id="KW-0067">ATP-binding</keyword>
<dbReference type="AlphaFoldDB" id="A0A1I5UPN7"/>
<dbReference type="InterPro" id="IPR002934">
    <property type="entry name" value="Polymerase_NTP_transf_dom"/>
</dbReference>
<dbReference type="OrthoDB" id="5643411at2"/>
<dbReference type="GO" id="GO:0070566">
    <property type="term" value="F:adenylyltransferase activity"/>
    <property type="evidence" value="ECO:0007669"/>
    <property type="project" value="InterPro"/>
</dbReference>
<dbReference type="RefSeq" id="WP_093533837.1">
    <property type="nucleotide sequence ID" value="NZ_FOXU01000001.1"/>
</dbReference>
<protein>
    <recommendedName>
        <fullName evidence="4">Spectinomycin 9-adenylyltransferase</fullName>
    </recommendedName>
</protein>
<evidence type="ECO:0000259" key="5">
    <source>
        <dbReference type="Pfam" id="PF01909"/>
    </source>
</evidence>
<accession>A0A1I5UPN7</accession>
<proteinExistence type="predicted"/>
<dbReference type="EMBL" id="FOXU01000001">
    <property type="protein sequence ID" value="SFP97180.1"/>
    <property type="molecule type" value="Genomic_DNA"/>
</dbReference>
<dbReference type="Pfam" id="PF13427">
    <property type="entry name" value="AadA_C"/>
    <property type="match status" value="1"/>
</dbReference>
<dbReference type="InterPro" id="IPR043519">
    <property type="entry name" value="NT_sf"/>
</dbReference>
<evidence type="ECO:0000256" key="4">
    <source>
        <dbReference type="PIRNR" id="PIRNR000819"/>
    </source>
</evidence>
<dbReference type="GO" id="GO:0005524">
    <property type="term" value="F:ATP binding"/>
    <property type="evidence" value="ECO:0007669"/>
    <property type="project" value="UniProtKB-KW"/>
</dbReference>
<gene>
    <name evidence="7" type="ORF">SAMN05421670_0487</name>
</gene>
<name>A0A1I5UPN7_9BACI</name>
<keyword evidence="8" id="KW-1185">Reference proteome</keyword>
<keyword evidence="4 7" id="KW-0548">Nucleotidyltransferase</keyword>
<sequence length="268" mass="30986">MDSSWETSSLEIKDFVNNLLYKTKEILKEDFIGFYLHGSLAMGGFNSKSSDIDVLIITNKTMTVGIKRKLAELLLSFSNKPFPVEISFVNMEQLKNWTHPCPFDFHYSEFWRGKYQDDLSKDTYHHLNGDVRDDADLAAHITILNHRGFRLEGPTIDEVFSSVPRSHYISSIMGDYQECIENIEEDPVYCALNLIRVYWYLKEGVISSKQEAGNWGLSSFPKELGFTIQKVINSYADGKELYEFEKKELFNLKNYINKNVQVLSTLLN</sequence>
<dbReference type="InterPro" id="IPR025184">
    <property type="entry name" value="AadA_C"/>
</dbReference>
<organism evidence="7 8">
    <name type="scientific">Psychrobacillus psychrotolerans</name>
    <dbReference type="NCBI Taxonomy" id="126156"/>
    <lineage>
        <taxon>Bacteria</taxon>
        <taxon>Bacillati</taxon>
        <taxon>Bacillota</taxon>
        <taxon>Bacilli</taxon>
        <taxon>Bacillales</taxon>
        <taxon>Bacillaceae</taxon>
        <taxon>Psychrobacillus</taxon>
    </lineage>
</organism>
<evidence type="ECO:0000313" key="8">
    <source>
        <dbReference type="Proteomes" id="UP000198734"/>
    </source>
</evidence>
<dbReference type="SUPFAM" id="SSF81301">
    <property type="entry name" value="Nucleotidyltransferase"/>
    <property type="match status" value="1"/>
</dbReference>
<dbReference type="Pfam" id="PF01909">
    <property type="entry name" value="NTP_transf_2"/>
    <property type="match status" value="1"/>
</dbReference>
<evidence type="ECO:0000256" key="3">
    <source>
        <dbReference type="ARBA" id="ARBA00047831"/>
    </source>
</evidence>
<dbReference type="CDD" id="cd05403">
    <property type="entry name" value="NT_KNTase_like"/>
    <property type="match status" value="1"/>
</dbReference>
<dbReference type="InterPro" id="IPR024172">
    <property type="entry name" value="AadA/Aad9"/>
</dbReference>
<evidence type="ECO:0000313" key="7">
    <source>
        <dbReference type="EMBL" id="SFP97180.1"/>
    </source>
</evidence>
<dbReference type="STRING" id="126156.SAMN05421670_0487"/>
<evidence type="ECO:0000256" key="1">
    <source>
        <dbReference type="ARBA" id="ARBA00022679"/>
    </source>
</evidence>
<feature type="domain" description="Adenylyltransferase AadA C-terminal" evidence="6">
    <location>
        <begin position="158"/>
        <end position="255"/>
    </location>
</feature>
<dbReference type="Proteomes" id="UP000198734">
    <property type="component" value="Unassembled WGS sequence"/>
</dbReference>